<dbReference type="PRINTS" id="PR00080">
    <property type="entry name" value="SDRFAMILY"/>
</dbReference>
<accession>A0A4Q1JSW9</accession>
<dbReference type="PANTHER" id="PTHR43639:SF1">
    <property type="entry name" value="SHORT-CHAIN DEHYDROGENASE_REDUCTASE FAMILY PROTEIN"/>
    <property type="match status" value="1"/>
</dbReference>
<sequence>MTPHAPPVALVTGAARRIGAEIARALHADGYRVVLHYRGSQQAAQALQAELEAARADSTLLVQADLAQLDALAAMVQATMARFGRLDALVNNASAYYATPVGQATAEHWDDLFASNARGPFFLSQAAAPHLRASGGAIVNLADIYAERPLPQHTVYCMAKAALVMMTRSLARELAPQVRVNAIAPGNILWSDNPVKADTEAMLHERVALQRQGSPQAIVSTVRWLLTGNDYVTGQVVAVDGGRLLYV</sequence>
<organism evidence="3 4">
    <name type="scientific">Pseudoxanthomonas composti</name>
    <dbReference type="NCBI Taxonomy" id="2137479"/>
    <lineage>
        <taxon>Bacteria</taxon>
        <taxon>Pseudomonadati</taxon>
        <taxon>Pseudomonadota</taxon>
        <taxon>Gammaproteobacteria</taxon>
        <taxon>Lysobacterales</taxon>
        <taxon>Lysobacteraceae</taxon>
        <taxon>Pseudoxanthomonas</taxon>
    </lineage>
</organism>
<keyword evidence="2 3" id="KW-0560">Oxidoreductase</keyword>
<dbReference type="Gene3D" id="3.40.50.720">
    <property type="entry name" value="NAD(P)-binding Rossmann-like Domain"/>
    <property type="match status" value="1"/>
</dbReference>
<dbReference type="EMBL" id="SAWZ01000014">
    <property type="protein sequence ID" value="RXQ99683.1"/>
    <property type="molecule type" value="Genomic_DNA"/>
</dbReference>
<protein>
    <submittedName>
        <fullName evidence="3">Pteridine reductase</fullName>
        <ecNumber evidence="3">1.5.1.33</ecNumber>
    </submittedName>
</protein>
<proteinExistence type="inferred from homology"/>
<dbReference type="PROSITE" id="PS00061">
    <property type="entry name" value="ADH_SHORT"/>
    <property type="match status" value="1"/>
</dbReference>
<keyword evidence="4" id="KW-1185">Reference proteome</keyword>
<comment type="caution">
    <text evidence="3">The sequence shown here is derived from an EMBL/GenBank/DDBJ whole genome shotgun (WGS) entry which is preliminary data.</text>
</comment>
<dbReference type="PRINTS" id="PR00081">
    <property type="entry name" value="GDHRDH"/>
</dbReference>
<evidence type="ECO:0000313" key="3">
    <source>
        <dbReference type="EMBL" id="RXQ99683.1"/>
    </source>
</evidence>
<dbReference type="EC" id="1.5.1.33" evidence="3"/>
<comment type="similarity">
    <text evidence="1">Belongs to the short-chain dehydrogenases/reductases (SDR) family.</text>
</comment>
<dbReference type="NCBIfam" id="NF006598">
    <property type="entry name" value="PRK09135.1"/>
    <property type="match status" value="1"/>
</dbReference>
<dbReference type="GO" id="GO:0047040">
    <property type="term" value="F:pteridine reductase activity"/>
    <property type="evidence" value="ECO:0007669"/>
    <property type="project" value="UniProtKB-EC"/>
</dbReference>
<dbReference type="InterPro" id="IPR036291">
    <property type="entry name" value="NAD(P)-bd_dom_sf"/>
</dbReference>
<gene>
    <name evidence="3" type="ORF">EPA99_17740</name>
</gene>
<dbReference type="SUPFAM" id="SSF51735">
    <property type="entry name" value="NAD(P)-binding Rossmann-fold domains"/>
    <property type="match status" value="1"/>
</dbReference>
<evidence type="ECO:0000313" key="4">
    <source>
        <dbReference type="Proteomes" id="UP000289784"/>
    </source>
</evidence>
<dbReference type="FunFam" id="3.40.50.720:FF:000084">
    <property type="entry name" value="Short-chain dehydrogenase reductase"/>
    <property type="match status" value="1"/>
</dbReference>
<dbReference type="InterPro" id="IPR002347">
    <property type="entry name" value="SDR_fam"/>
</dbReference>
<dbReference type="InterPro" id="IPR020904">
    <property type="entry name" value="Sc_DH/Rdtase_CS"/>
</dbReference>
<dbReference type="Proteomes" id="UP000289784">
    <property type="component" value="Unassembled WGS sequence"/>
</dbReference>
<dbReference type="AlphaFoldDB" id="A0A4Q1JSW9"/>
<name>A0A4Q1JSW9_9GAMM</name>
<reference evidence="3 4" key="1">
    <citation type="submission" date="2019-01" db="EMBL/GenBank/DDBJ databases">
        <title>Pseudoxanthomonas composti sp. nov., isolated from compost.</title>
        <authorList>
            <person name="Yang G."/>
        </authorList>
    </citation>
    <scope>NUCLEOTIDE SEQUENCE [LARGE SCALE GENOMIC DNA]</scope>
    <source>
        <strain evidence="3 4">GSS15</strain>
    </source>
</reference>
<evidence type="ECO:0000256" key="1">
    <source>
        <dbReference type="ARBA" id="ARBA00006484"/>
    </source>
</evidence>
<dbReference type="RefSeq" id="WP_129472594.1">
    <property type="nucleotide sequence ID" value="NZ_SAWZ01000014.1"/>
</dbReference>
<evidence type="ECO:0000256" key="2">
    <source>
        <dbReference type="ARBA" id="ARBA00023002"/>
    </source>
</evidence>
<dbReference type="OrthoDB" id="9793499at2"/>
<dbReference type="PANTHER" id="PTHR43639">
    <property type="entry name" value="OXIDOREDUCTASE, SHORT-CHAIN DEHYDROGENASE/REDUCTASE FAMILY (AFU_ORTHOLOGUE AFUA_5G02870)"/>
    <property type="match status" value="1"/>
</dbReference>
<dbReference type="Pfam" id="PF13561">
    <property type="entry name" value="adh_short_C2"/>
    <property type="match status" value="1"/>
</dbReference>